<dbReference type="EMBL" id="GGEC01092735">
    <property type="protein sequence ID" value="MBX73219.1"/>
    <property type="molecule type" value="Transcribed_RNA"/>
</dbReference>
<dbReference type="AlphaFoldDB" id="A0A2P2R1T4"/>
<name>A0A2P2R1T4_RHIMU</name>
<evidence type="ECO:0000313" key="1">
    <source>
        <dbReference type="EMBL" id="MBX73219.1"/>
    </source>
</evidence>
<proteinExistence type="predicted"/>
<reference evidence="1" key="1">
    <citation type="submission" date="2018-02" db="EMBL/GenBank/DDBJ databases">
        <title>Rhizophora mucronata_Transcriptome.</title>
        <authorList>
            <person name="Meera S.P."/>
            <person name="Sreeshan A."/>
            <person name="Augustine A."/>
        </authorList>
    </citation>
    <scope>NUCLEOTIDE SEQUENCE</scope>
    <source>
        <tissue evidence="1">Leaf</tissue>
    </source>
</reference>
<protein>
    <submittedName>
        <fullName evidence="1">Uncharacterized protein</fullName>
    </submittedName>
</protein>
<organism evidence="1">
    <name type="scientific">Rhizophora mucronata</name>
    <name type="common">Asiatic mangrove</name>
    <dbReference type="NCBI Taxonomy" id="61149"/>
    <lineage>
        <taxon>Eukaryota</taxon>
        <taxon>Viridiplantae</taxon>
        <taxon>Streptophyta</taxon>
        <taxon>Embryophyta</taxon>
        <taxon>Tracheophyta</taxon>
        <taxon>Spermatophyta</taxon>
        <taxon>Magnoliopsida</taxon>
        <taxon>eudicotyledons</taxon>
        <taxon>Gunneridae</taxon>
        <taxon>Pentapetalae</taxon>
        <taxon>rosids</taxon>
        <taxon>fabids</taxon>
        <taxon>Malpighiales</taxon>
        <taxon>Rhizophoraceae</taxon>
        <taxon>Rhizophora</taxon>
    </lineage>
</organism>
<accession>A0A2P2R1T4</accession>
<sequence>MDRSTSHLLFIRRPDLISGALLLVRWFFRSIFQILLGFLV</sequence>